<organism evidence="13 15">
    <name type="scientific">Dracunculus medinensis</name>
    <name type="common">Guinea worm</name>
    <dbReference type="NCBI Taxonomy" id="318479"/>
    <lineage>
        <taxon>Eukaryota</taxon>
        <taxon>Metazoa</taxon>
        <taxon>Ecdysozoa</taxon>
        <taxon>Nematoda</taxon>
        <taxon>Chromadorea</taxon>
        <taxon>Rhabditida</taxon>
        <taxon>Spirurina</taxon>
        <taxon>Dracunculoidea</taxon>
        <taxon>Dracunculidae</taxon>
        <taxon>Dracunculus</taxon>
    </lineage>
</organism>
<dbReference type="Proteomes" id="UP000038040">
    <property type="component" value="Unplaced"/>
</dbReference>
<keyword evidence="4 10" id="KW-1133">Transmembrane helix</keyword>
<evidence type="ECO:0000256" key="8">
    <source>
        <dbReference type="ARBA" id="ARBA00023170"/>
    </source>
</evidence>
<comment type="subcellular location">
    <subcellularLocation>
        <location evidence="1">Cell membrane</location>
        <topology evidence="1">Multi-pass membrane protein</topology>
    </subcellularLocation>
</comment>
<dbReference type="GO" id="GO:0004930">
    <property type="term" value="F:G protein-coupled receptor activity"/>
    <property type="evidence" value="ECO:0007669"/>
    <property type="project" value="UniProtKB-KW"/>
</dbReference>
<dbReference type="Gene3D" id="1.20.1070.10">
    <property type="entry name" value="Rhodopsin 7-helix transmembrane proteins"/>
    <property type="match status" value="2"/>
</dbReference>
<keyword evidence="7" id="KW-1015">Disulfide bond</keyword>
<reference evidence="12 14" key="2">
    <citation type="submission" date="2018-11" db="EMBL/GenBank/DDBJ databases">
        <authorList>
            <consortium name="Pathogen Informatics"/>
        </authorList>
    </citation>
    <scope>NUCLEOTIDE SEQUENCE [LARGE SCALE GENOMIC DNA]</scope>
</reference>
<evidence type="ECO:0000256" key="6">
    <source>
        <dbReference type="ARBA" id="ARBA00023136"/>
    </source>
</evidence>
<evidence type="ECO:0000313" key="15">
    <source>
        <dbReference type="WBParaSite" id="DME_0001020501-mRNA-1"/>
    </source>
</evidence>
<dbReference type="Proteomes" id="UP000274756">
    <property type="component" value="Unassembled WGS sequence"/>
</dbReference>
<keyword evidence="2" id="KW-1003">Cell membrane</keyword>
<reference evidence="15" key="1">
    <citation type="submission" date="2016-04" db="UniProtKB">
        <authorList>
            <consortium name="WormBaseParasite"/>
        </authorList>
    </citation>
    <scope>IDENTIFICATION</scope>
</reference>
<dbReference type="PRINTS" id="PR00237">
    <property type="entry name" value="GPCRRHODOPSN"/>
</dbReference>
<evidence type="ECO:0000256" key="1">
    <source>
        <dbReference type="ARBA" id="ARBA00004651"/>
    </source>
</evidence>
<keyword evidence="8" id="KW-0675">Receptor</keyword>
<evidence type="ECO:0000256" key="7">
    <source>
        <dbReference type="ARBA" id="ARBA00023157"/>
    </source>
</evidence>
<evidence type="ECO:0000256" key="9">
    <source>
        <dbReference type="ARBA" id="ARBA00023224"/>
    </source>
</evidence>
<evidence type="ECO:0000256" key="10">
    <source>
        <dbReference type="SAM" id="Phobius"/>
    </source>
</evidence>
<keyword evidence="5" id="KW-0297">G-protein coupled receptor</keyword>
<dbReference type="STRING" id="318479.A0A158Q6I7"/>
<evidence type="ECO:0000256" key="2">
    <source>
        <dbReference type="ARBA" id="ARBA00022475"/>
    </source>
</evidence>
<evidence type="ECO:0000313" key="13">
    <source>
        <dbReference type="Proteomes" id="UP000038040"/>
    </source>
</evidence>
<proteinExistence type="predicted"/>
<dbReference type="PANTHER" id="PTHR24248:SF125">
    <property type="entry name" value="DOPAMINE D2-LIKE RECEPTOR"/>
    <property type="match status" value="1"/>
</dbReference>
<keyword evidence="3 10" id="KW-0812">Transmembrane</keyword>
<dbReference type="WBParaSite" id="DME_0001020501-mRNA-1">
    <property type="protein sequence ID" value="DME_0001020501-mRNA-1"/>
    <property type="gene ID" value="DME_0001020501"/>
</dbReference>
<feature type="transmembrane region" description="Helical" evidence="10">
    <location>
        <begin position="395"/>
        <end position="413"/>
    </location>
</feature>
<keyword evidence="6 10" id="KW-0472">Membrane</keyword>
<sequence>MEKELNLNYISYSNFPGSNLKIFFFQVNNLHWNLAVFICQLYCALDVAASSSSIIHLVLISIDRLIAATRPADYKATEHKRRIYFAIVIAWIFSTGISIPVGADFSSRMREFVINEHLCGIYSSKYIFYSSILSFYLPCCVMIVTYSYIFYVLRRRLRSVKLQHCQETFQEMAGGHFFGFGADLGNIATSAVQKATGVESENRKMISWEKPLLQKIEETKAEHASSLDDSDREHLETILDAATSDERSVTSVGSVVLDAITTVKEEPKIFYKIFARTDVKVFFHLIVFGKEQSNLIASSFALNNGVTSNFLSLLSPLQSHASKMRRLSDLIASWERSGRSSISEFSRMYTIARRESLYIARKKLAGMKDWALNLAAKLRMKQGISLRKEARATKLVAVVMLVFLCCWLPFFIMNMIKAYMLNFDFWPTYLEIWFHWFTALGYLNSSLNFFIYFAINEVFNKY</sequence>
<dbReference type="GO" id="GO:0005886">
    <property type="term" value="C:plasma membrane"/>
    <property type="evidence" value="ECO:0007669"/>
    <property type="project" value="UniProtKB-SubCell"/>
</dbReference>
<accession>A0A158Q6I7</accession>
<dbReference type="GO" id="GO:0001591">
    <property type="term" value="F:dopamine neurotransmitter receptor activity, coupled via Gi/Go"/>
    <property type="evidence" value="ECO:0007669"/>
    <property type="project" value="TreeGrafter"/>
</dbReference>
<protein>
    <submittedName>
        <fullName evidence="15">G_PROTEIN_RECEP_F1_2 domain-containing protein</fullName>
    </submittedName>
</protein>
<dbReference type="GO" id="GO:0045202">
    <property type="term" value="C:synapse"/>
    <property type="evidence" value="ECO:0007669"/>
    <property type="project" value="GOC"/>
</dbReference>
<dbReference type="InterPro" id="IPR000276">
    <property type="entry name" value="GPCR_Rhodpsn"/>
</dbReference>
<feature type="domain" description="G-protein coupled receptors family 1 profile" evidence="11">
    <location>
        <begin position="31"/>
        <end position="452"/>
    </location>
</feature>
<evidence type="ECO:0000313" key="14">
    <source>
        <dbReference type="Proteomes" id="UP000274756"/>
    </source>
</evidence>
<evidence type="ECO:0000313" key="12">
    <source>
        <dbReference type="EMBL" id="VDN53742.1"/>
    </source>
</evidence>
<dbReference type="EMBL" id="UYYG01000172">
    <property type="protein sequence ID" value="VDN53742.1"/>
    <property type="molecule type" value="Genomic_DNA"/>
</dbReference>
<keyword evidence="9" id="KW-0807">Transducer</keyword>
<keyword evidence="14" id="KW-1185">Reference proteome</keyword>
<name>A0A158Q6I7_DRAME</name>
<dbReference type="AlphaFoldDB" id="A0A158Q6I7"/>
<feature type="transmembrane region" description="Helical" evidence="10">
    <location>
        <begin position="433"/>
        <end position="455"/>
    </location>
</feature>
<evidence type="ECO:0000256" key="3">
    <source>
        <dbReference type="ARBA" id="ARBA00022692"/>
    </source>
</evidence>
<evidence type="ECO:0000256" key="5">
    <source>
        <dbReference type="ARBA" id="ARBA00023040"/>
    </source>
</evidence>
<dbReference type="Pfam" id="PF00001">
    <property type="entry name" value="7tm_1"/>
    <property type="match status" value="1"/>
</dbReference>
<evidence type="ECO:0000259" key="11">
    <source>
        <dbReference type="PROSITE" id="PS50262"/>
    </source>
</evidence>
<feature type="transmembrane region" description="Helical" evidence="10">
    <location>
        <begin position="83"/>
        <end position="103"/>
    </location>
</feature>
<dbReference type="PANTHER" id="PTHR24248">
    <property type="entry name" value="ADRENERGIC RECEPTOR-RELATED G-PROTEIN COUPLED RECEPTOR"/>
    <property type="match status" value="1"/>
</dbReference>
<dbReference type="OrthoDB" id="10034726at2759"/>
<dbReference type="SUPFAM" id="SSF81321">
    <property type="entry name" value="Family A G protein-coupled receptor-like"/>
    <property type="match status" value="1"/>
</dbReference>
<dbReference type="InterPro" id="IPR017452">
    <property type="entry name" value="GPCR_Rhodpsn_7TM"/>
</dbReference>
<evidence type="ECO:0000256" key="4">
    <source>
        <dbReference type="ARBA" id="ARBA00022989"/>
    </source>
</evidence>
<dbReference type="PROSITE" id="PS50262">
    <property type="entry name" value="G_PROTEIN_RECEP_F1_2"/>
    <property type="match status" value="1"/>
</dbReference>
<feature type="transmembrane region" description="Helical" evidence="10">
    <location>
        <begin position="126"/>
        <end position="153"/>
    </location>
</feature>
<gene>
    <name evidence="12" type="ORF">DME_LOCUS3715</name>
</gene>